<keyword evidence="5 8" id="KW-1133">Transmembrane helix</keyword>
<protein>
    <recommendedName>
        <fullName evidence="9">Polysaccharide chain length determinant N-terminal domain-containing protein</fullName>
    </recommendedName>
</protein>
<gene>
    <name evidence="10" type="ORF">C4K88_07790</name>
</gene>
<feature type="region of interest" description="Disordered" evidence="7">
    <location>
        <begin position="1"/>
        <end position="21"/>
    </location>
</feature>
<keyword evidence="4 8" id="KW-0812">Transmembrane</keyword>
<evidence type="ECO:0000256" key="1">
    <source>
        <dbReference type="ARBA" id="ARBA00004651"/>
    </source>
</evidence>
<evidence type="ECO:0000313" key="11">
    <source>
        <dbReference type="Proteomes" id="UP000239297"/>
    </source>
</evidence>
<evidence type="ECO:0000259" key="9">
    <source>
        <dbReference type="Pfam" id="PF02706"/>
    </source>
</evidence>
<dbReference type="InterPro" id="IPR050445">
    <property type="entry name" value="Bact_polysacc_biosynth/exp"/>
</dbReference>
<feature type="region of interest" description="Disordered" evidence="7">
    <location>
        <begin position="470"/>
        <end position="489"/>
    </location>
</feature>
<comment type="subcellular location">
    <subcellularLocation>
        <location evidence="1">Cell membrane</location>
        <topology evidence="1">Multi-pass membrane protein</topology>
    </subcellularLocation>
</comment>
<keyword evidence="3" id="KW-1003">Cell membrane</keyword>
<evidence type="ECO:0000256" key="5">
    <source>
        <dbReference type="ARBA" id="ARBA00022989"/>
    </source>
</evidence>
<evidence type="ECO:0000256" key="3">
    <source>
        <dbReference type="ARBA" id="ARBA00022475"/>
    </source>
</evidence>
<keyword evidence="6 8" id="KW-0472">Membrane</keyword>
<feature type="compositionally biased region" description="Polar residues" evidence="7">
    <location>
        <begin position="329"/>
        <end position="345"/>
    </location>
</feature>
<feature type="transmembrane region" description="Helical" evidence="8">
    <location>
        <begin position="55"/>
        <end position="76"/>
    </location>
</feature>
<feature type="region of interest" description="Disordered" evidence="7">
    <location>
        <begin position="328"/>
        <end position="352"/>
    </location>
</feature>
<dbReference type="InterPro" id="IPR027417">
    <property type="entry name" value="P-loop_NTPase"/>
</dbReference>
<accession>A0A2S5IYL3</accession>
<dbReference type="Gene3D" id="3.40.50.300">
    <property type="entry name" value="P-loop containing nucleotide triphosphate hydrolases"/>
    <property type="match status" value="1"/>
</dbReference>
<sequence>MHPARAPRGPSRVRRGLQPRHARQCRIPGTGSAEVVPGGEVVELIEYGRIFRRRWLLILAATICGVMAAVVVTGLATPRFDARAALFIRADSESSSSFENSQFVLQRVKSYPDLVDSPQVLTPVLQELKSSETLAELRERVSATNPAETVYVEVTASAGTAEEAATLANLVAANLRDVIRQLEGGDTVRNAAVEAFVTEPAVAPESVAAPNSVLNLAIGLLVGLAAGLVGALVLGGAPRRVQGSADMPRSFDTRLIGSVDTGGARAGAAVSAETELQYRGLLTALLLRRSGQLPRLLLLTVVGQHDDGHDTVGHEFASFIGDSGARTCSIDSTRATPPGRTGSSSEDPEPGFSEVLLGEAALHDVVSVIEDGALCRIPIGSSVDRITRSRASRQSASLLKELSDDFDVTVVTTSSTSHPLATSTVAPVCEAVLVLVTYGTPVRTLEDALRELQAVGVEPVGVVLLRGPRRSGRRATGSGRVKVRAPDRE</sequence>
<feature type="compositionally biased region" description="Basic residues" evidence="7">
    <location>
        <begin position="11"/>
        <end position="21"/>
    </location>
</feature>
<reference evidence="10 11" key="1">
    <citation type="journal article" date="2014" name="Int. J. Syst. Evol. Microbiol.">
        <title>Arthrobacter pityocampae sp. nov., isolated from Thaumetopoea pityocampa (Lep., Thaumetopoeidae).</title>
        <authorList>
            <person name="Ince I.A."/>
            <person name="Demirbag Z."/>
            <person name="Kati H."/>
        </authorList>
    </citation>
    <scope>NUCLEOTIDE SEQUENCE [LARGE SCALE GENOMIC DNA]</scope>
    <source>
        <strain evidence="10 11">Tp2</strain>
    </source>
</reference>
<dbReference type="GO" id="GO:0004713">
    <property type="term" value="F:protein tyrosine kinase activity"/>
    <property type="evidence" value="ECO:0007669"/>
    <property type="project" value="TreeGrafter"/>
</dbReference>
<keyword evidence="11" id="KW-1185">Reference proteome</keyword>
<dbReference type="GO" id="GO:0005886">
    <property type="term" value="C:plasma membrane"/>
    <property type="evidence" value="ECO:0007669"/>
    <property type="project" value="UniProtKB-SubCell"/>
</dbReference>
<name>A0A2S5IYL3_9MICC</name>
<dbReference type="OrthoDB" id="9812433at2"/>
<feature type="domain" description="Polysaccharide chain length determinant N-terminal" evidence="9">
    <location>
        <begin position="42"/>
        <end position="128"/>
    </location>
</feature>
<evidence type="ECO:0000313" key="10">
    <source>
        <dbReference type="EMBL" id="PPB49580.1"/>
    </source>
</evidence>
<dbReference type="AlphaFoldDB" id="A0A2S5IYL3"/>
<dbReference type="PANTHER" id="PTHR32309:SF13">
    <property type="entry name" value="FERRIC ENTEROBACTIN TRANSPORT PROTEIN FEPE"/>
    <property type="match status" value="1"/>
</dbReference>
<evidence type="ECO:0000256" key="8">
    <source>
        <dbReference type="SAM" id="Phobius"/>
    </source>
</evidence>
<evidence type="ECO:0000256" key="7">
    <source>
        <dbReference type="SAM" id="MobiDB-lite"/>
    </source>
</evidence>
<comment type="caution">
    <text evidence="10">The sequence shown here is derived from an EMBL/GenBank/DDBJ whole genome shotgun (WGS) entry which is preliminary data.</text>
</comment>
<evidence type="ECO:0000256" key="6">
    <source>
        <dbReference type="ARBA" id="ARBA00023136"/>
    </source>
</evidence>
<dbReference type="EMBL" id="PRKW01000003">
    <property type="protein sequence ID" value="PPB49580.1"/>
    <property type="molecule type" value="Genomic_DNA"/>
</dbReference>
<dbReference type="SUPFAM" id="SSF52540">
    <property type="entry name" value="P-loop containing nucleoside triphosphate hydrolases"/>
    <property type="match status" value="1"/>
</dbReference>
<proteinExistence type="inferred from homology"/>
<dbReference type="PANTHER" id="PTHR32309">
    <property type="entry name" value="TYROSINE-PROTEIN KINASE"/>
    <property type="match status" value="1"/>
</dbReference>
<dbReference type="Proteomes" id="UP000239297">
    <property type="component" value="Unassembled WGS sequence"/>
</dbReference>
<organism evidence="10 11">
    <name type="scientific">Arthrobacter pityocampae</name>
    <dbReference type="NCBI Taxonomy" id="547334"/>
    <lineage>
        <taxon>Bacteria</taxon>
        <taxon>Bacillati</taxon>
        <taxon>Actinomycetota</taxon>
        <taxon>Actinomycetes</taxon>
        <taxon>Micrococcales</taxon>
        <taxon>Micrococcaceae</taxon>
        <taxon>Arthrobacter</taxon>
    </lineage>
</organism>
<dbReference type="Pfam" id="PF02706">
    <property type="entry name" value="Wzz"/>
    <property type="match status" value="1"/>
</dbReference>
<evidence type="ECO:0000256" key="4">
    <source>
        <dbReference type="ARBA" id="ARBA00022692"/>
    </source>
</evidence>
<evidence type="ECO:0000256" key="2">
    <source>
        <dbReference type="ARBA" id="ARBA00006683"/>
    </source>
</evidence>
<comment type="similarity">
    <text evidence="2">Belongs to the CpsC/CapA family.</text>
</comment>
<dbReference type="InterPro" id="IPR003856">
    <property type="entry name" value="LPS_length_determ_N"/>
</dbReference>